<name>A0A0F9TIF0_9ZZZZ</name>
<evidence type="ECO:0000313" key="1">
    <source>
        <dbReference type="EMBL" id="KKN74677.1"/>
    </source>
</evidence>
<comment type="caution">
    <text evidence="1">The sequence shown here is derived from an EMBL/GenBank/DDBJ whole genome shotgun (WGS) entry which is preliminary data.</text>
</comment>
<organism evidence="1">
    <name type="scientific">marine sediment metagenome</name>
    <dbReference type="NCBI Taxonomy" id="412755"/>
    <lineage>
        <taxon>unclassified sequences</taxon>
        <taxon>metagenomes</taxon>
        <taxon>ecological metagenomes</taxon>
    </lineage>
</organism>
<proteinExistence type="predicted"/>
<accession>A0A0F9TIF0</accession>
<dbReference type="AlphaFoldDB" id="A0A0F9TIF0"/>
<reference evidence="1" key="1">
    <citation type="journal article" date="2015" name="Nature">
        <title>Complex archaea that bridge the gap between prokaryotes and eukaryotes.</title>
        <authorList>
            <person name="Spang A."/>
            <person name="Saw J.H."/>
            <person name="Jorgensen S.L."/>
            <person name="Zaremba-Niedzwiedzka K."/>
            <person name="Martijn J."/>
            <person name="Lind A.E."/>
            <person name="van Eijk R."/>
            <person name="Schleper C."/>
            <person name="Guy L."/>
            <person name="Ettema T.J."/>
        </authorList>
    </citation>
    <scope>NUCLEOTIDE SEQUENCE</scope>
</reference>
<gene>
    <name evidence="1" type="ORF">LCGC14_0388790</name>
</gene>
<dbReference type="EMBL" id="LAZR01000322">
    <property type="protein sequence ID" value="KKN74677.1"/>
    <property type="molecule type" value="Genomic_DNA"/>
</dbReference>
<sequence>MANSLILEGGQGSNTITDAVFHDLTLTPVGQVEVLEDSTTFVTVQMQTKDPDTLLFGVDEQVAGTGNPPGFGSVHKKGEYISLKSDFERVTGITLGAGSVRVYFT</sequence>
<protein>
    <submittedName>
        <fullName evidence="1">Uncharacterized protein</fullName>
    </submittedName>
</protein>